<keyword evidence="5 11" id="KW-0067">ATP-binding</keyword>
<feature type="region of interest" description="Disordered" evidence="13">
    <location>
        <begin position="422"/>
        <end position="457"/>
    </location>
</feature>
<gene>
    <name evidence="15" type="ORF">DBV15_04552</name>
</gene>
<dbReference type="PANTHER" id="PTHR47969:SF21">
    <property type="entry name" value="KINESIN-LIKE PROTEIN"/>
    <property type="match status" value="1"/>
</dbReference>
<dbReference type="PANTHER" id="PTHR47969">
    <property type="entry name" value="CHROMOSOME-ASSOCIATED KINESIN KIF4A-RELATED"/>
    <property type="match status" value="1"/>
</dbReference>
<evidence type="ECO:0000256" key="10">
    <source>
        <dbReference type="ARBA" id="ARBA00072803"/>
    </source>
</evidence>
<keyword evidence="16" id="KW-1185">Reference proteome</keyword>
<feature type="compositionally biased region" description="Low complexity" evidence="13">
    <location>
        <begin position="939"/>
        <end position="948"/>
    </location>
</feature>
<dbReference type="FunFam" id="3.40.850.10:FF:000029">
    <property type="entry name" value="Kinesin-like protein KIF17"/>
    <property type="match status" value="1"/>
</dbReference>
<feature type="compositionally biased region" description="Basic residues" evidence="13">
    <location>
        <begin position="424"/>
        <end position="434"/>
    </location>
</feature>
<keyword evidence="7 11" id="KW-0505">Motor protein</keyword>
<evidence type="ECO:0000256" key="2">
    <source>
        <dbReference type="ARBA" id="ARBA00022490"/>
    </source>
</evidence>
<protein>
    <recommendedName>
        <fullName evidence="10">Kinesin-like protein Klp68D</fullName>
    </recommendedName>
</protein>
<dbReference type="InterPro" id="IPR001752">
    <property type="entry name" value="Kinesin_motor_dom"/>
</dbReference>
<dbReference type="InterPro" id="IPR027417">
    <property type="entry name" value="P-loop_NTPase"/>
</dbReference>
<keyword evidence="6 12" id="KW-0175">Coiled coil</keyword>
<dbReference type="AlphaFoldDB" id="A0A4S2KFF6"/>
<feature type="region of interest" description="Disordered" evidence="13">
    <location>
        <begin position="919"/>
        <end position="948"/>
    </location>
</feature>
<accession>A0A4S2KFF6</accession>
<dbReference type="GO" id="GO:0005874">
    <property type="term" value="C:microtubule"/>
    <property type="evidence" value="ECO:0007669"/>
    <property type="project" value="UniProtKB-KW"/>
</dbReference>
<evidence type="ECO:0000256" key="4">
    <source>
        <dbReference type="ARBA" id="ARBA00022741"/>
    </source>
</evidence>
<evidence type="ECO:0000256" key="3">
    <source>
        <dbReference type="ARBA" id="ARBA00022701"/>
    </source>
</evidence>
<feature type="coiled-coil region" evidence="12">
    <location>
        <begin position="464"/>
        <end position="516"/>
    </location>
</feature>
<comment type="subcellular location">
    <subcellularLocation>
        <location evidence="1">Cytoplasm</location>
        <location evidence="1">Cytoskeleton</location>
    </subcellularLocation>
</comment>
<dbReference type="InterPro" id="IPR019821">
    <property type="entry name" value="Kinesin_motor_CS"/>
</dbReference>
<evidence type="ECO:0000256" key="8">
    <source>
        <dbReference type="ARBA" id="ARBA00023212"/>
    </source>
</evidence>
<evidence type="ECO:0000256" key="5">
    <source>
        <dbReference type="ARBA" id="ARBA00022840"/>
    </source>
</evidence>
<dbReference type="SMART" id="SM00129">
    <property type="entry name" value="KISc"/>
    <property type="match status" value="1"/>
</dbReference>
<dbReference type="PROSITE" id="PS00411">
    <property type="entry name" value="KINESIN_MOTOR_1"/>
    <property type="match status" value="1"/>
</dbReference>
<evidence type="ECO:0000313" key="16">
    <source>
        <dbReference type="Proteomes" id="UP000310200"/>
    </source>
</evidence>
<reference evidence="15 16" key="1">
    <citation type="journal article" date="2019" name="Philos. Trans. R. Soc. Lond., B, Biol. Sci.">
        <title>Ant behaviour and brain gene expression of defending hosts depend on the ecological success of the intruding social parasite.</title>
        <authorList>
            <person name="Kaur R."/>
            <person name="Stoldt M."/>
            <person name="Jongepier E."/>
            <person name="Feldmeyer B."/>
            <person name="Menzel F."/>
            <person name="Bornberg-Bauer E."/>
            <person name="Foitzik S."/>
        </authorList>
    </citation>
    <scope>NUCLEOTIDE SEQUENCE [LARGE SCALE GENOMIC DNA]</scope>
    <source>
        <tissue evidence="15">Whole body</tissue>
    </source>
</reference>
<dbReference type="GO" id="GO:0008017">
    <property type="term" value="F:microtubule binding"/>
    <property type="evidence" value="ECO:0007669"/>
    <property type="project" value="InterPro"/>
</dbReference>
<dbReference type="GO" id="GO:0003777">
    <property type="term" value="F:microtubule motor activity"/>
    <property type="evidence" value="ECO:0007669"/>
    <property type="project" value="InterPro"/>
</dbReference>
<comment type="caution">
    <text evidence="15">The sequence shown here is derived from an EMBL/GenBank/DDBJ whole genome shotgun (WGS) entry which is preliminary data.</text>
</comment>
<evidence type="ECO:0000256" key="6">
    <source>
        <dbReference type="ARBA" id="ARBA00023054"/>
    </source>
</evidence>
<dbReference type="STRING" id="300112.A0A4S2KFF6"/>
<dbReference type="SUPFAM" id="SSF52540">
    <property type="entry name" value="P-loop containing nucleoside triphosphate hydrolases"/>
    <property type="match status" value="1"/>
</dbReference>
<dbReference type="CDD" id="cd01371">
    <property type="entry name" value="KISc_KIF3"/>
    <property type="match status" value="1"/>
</dbReference>
<dbReference type="GO" id="GO:0005524">
    <property type="term" value="F:ATP binding"/>
    <property type="evidence" value="ECO:0007669"/>
    <property type="project" value="UniProtKB-UniRule"/>
</dbReference>
<comment type="similarity">
    <text evidence="11">Belongs to the TRAFAC class myosin-kinesin ATPase superfamily. Kinesin family.</text>
</comment>
<proteinExistence type="inferred from homology"/>
<comment type="function">
    <text evidence="9">Plus-end directed microtubule motor that may be used for anterograde axonal transport and could conceivably move cargos in fly neurons different than those moved by kinesin heavy chain or other plus-end directed motors.</text>
</comment>
<dbReference type="Pfam" id="PF00225">
    <property type="entry name" value="Kinesin"/>
    <property type="match status" value="1"/>
</dbReference>
<evidence type="ECO:0000256" key="11">
    <source>
        <dbReference type="PROSITE-ProRule" id="PRU00283"/>
    </source>
</evidence>
<feature type="domain" description="Kinesin motor" evidence="14">
    <location>
        <begin position="59"/>
        <end position="389"/>
    </location>
</feature>
<feature type="binding site" evidence="11">
    <location>
        <begin position="147"/>
        <end position="154"/>
    </location>
    <ligand>
        <name>ATP</name>
        <dbReference type="ChEBI" id="CHEBI:30616"/>
    </ligand>
</feature>
<dbReference type="GO" id="GO:0007018">
    <property type="term" value="P:microtubule-based movement"/>
    <property type="evidence" value="ECO:0007669"/>
    <property type="project" value="InterPro"/>
</dbReference>
<keyword evidence="3" id="KW-0493">Microtubule</keyword>
<dbReference type="EMBL" id="QBLH01002544">
    <property type="protein sequence ID" value="TGZ48152.1"/>
    <property type="molecule type" value="Genomic_DNA"/>
</dbReference>
<evidence type="ECO:0000256" key="13">
    <source>
        <dbReference type="SAM" id="MobiDB-lite"/>
    </source>
</evidence>
<feature type="coiled-coil region" evidence="12">
    <location>
        <begin position="555"/>
        <end position="593"/>
    </location>
</feature>
<feature type="compositionally biased region" description="Polar residues" evidence="13">
    <location>
        <begin position="927"/>
        <end position="938"/>
    </location>
</feature>
<evidence type="ECO:0000313" key="15">
    <source>
        <dbReference type="EMBL" id="TGZ48152.1"/>
    </source>
</evidence>
<evidence type="ECO:0000256" key="12">
    <source>
        <dbReference type="SAM" id="Coils"/>
    </source>
</evidence>
<name>A0A4S2KFF6_9HYME</name>
<keyword evidence="4 11" id="KW-0547">Nucleotide-binding</keyword>
<evidence type="ECO:0000256" key="1">
    <source>
        <dbReference type="ARBA" id="ARBA00004245"/>
    </source>
</evidence>
<keyword evidence="2" id="KW-0963">Cytoplasm</keyword>
<evidence type="ECO:0000259" key="14">
    <source>
        <dbReference type="PROSITE" id="PS50067"/>
    </source>
</evidence>
<dbReference type="Proteomes" id="UP000310200">
    <property type="component" value="Unassembled WGS sequence"/>
</dbReference>
<dbReference type="InterPro" id="IPR036961">
    <property type="entry name" value="Kinesin_motor_dom_sf"/>
</dbReference>
<keyword evidence="8" id="KW-0206">Cytoskeleton</keyword>
<evidence type="ECO:0000256" key="7">
    <source>
        <dbReference type="ARBA" id="ARBA00023175"/>
    </source>
</evidence>
<dbReference type="PROSITE" id="PS50067">
    <property type="entry name" value="KINESIN_MOTOR_2"/>
    <property type="match status" value="1"/>
</dbReference>
<dbReference type="InterPro" id="IPR027640">
    <property type="entry name" value="Kinesin-like_fam"/>
</dbReference>
<evidence type="ECO:0000256" key="9">
    <source>
        <dbReference type="ARBA" id="ARBA00060187"/>
    </source>
</evidence>
<feature type="compositionally biased region" description="Acidic residues" evidence="13">
    <location>
        <begin position="439"/>
        <end position="449"/>
    </location>
</feature>
<organism evidence="15 16">
    <name type="scientific">Temnothorax longispinosus</name>
    <dbReference type="NCBI Taxonomy" id="300112"/>
    <lineage>
        <taxon>Eukaryota</taxon>
        <taxon>Metazoa</taxon>
        <taxon>Ecdysozoa</taxon>
        <taxon>Arthropoda</taxon>
        <taxon>Hexapoda</taxon>
        <taxon>Insecta</taxon>
        <taxon>Pterygota</taxon>
        <taxon>Neoptera</taxon>
        <taxon>Endopterygota</taxon>
        <taxon>Hymenoptera</taxon>
        <taxon>Apocrita</taxon>
        <taxon>Aculeata</taxon>
        <taxon>Formicoidea</taxon>
        <taxon>Formicidae</taxon>
        <taxon>Myrmicinae</taxon>
        <taxon>Temnothorax</taxon>
    </lineage>
</organism>
<dbReference type="PRINTS" id="PR00380">
    <property type="entry name" value="KINESINHEAVY"/>
</dbReference>
<sequence length="1089" mass="121915">MIMKCRKLKYGQWLNLAWLTYRTRAVYLIAGMEKLDNQQKTWKKKSMKSSAVADVPTQCVQVVVRCRPMDEREIARGYSRVVDVIPSRGVVEVRHPRDDPSSETVKVFTFDAVYDWNSSQQELYEETVRPLVSSILDGFNGTIFAYGQTGTGKTYTMEGSKMDHERRGVIPRSFEHIFNHIGRSENMQYLVRASYLEIYQEEIRDLLHPDQSLRFELKEKPDIGVYVKDLSTAVCKSAAEIQHLMNVGNQNRTIGATNMNEHSSRSHAIFLITIEMGGIGDNGGIRVGRLNLVDLAGSERQSKTGSSGERLKEASKINLSLSALGNVISALVDGKTTHVPYRDSKLTRLLQDSLGGNSKTIMVANIGPASYNYDETLTTLRYASRAKNIKNKPRINEDPKDALLRQYQEEIGRLKEKLALKGGVPRKKKKSKRKKEGETIDSESEDDSRSEDNKVSETDKKLIAEQLKAEKQETENLVQRIKDLESKMLCGGKNIIDHTNEQQRALEQKAAEIAERKRREVEMQQKLEDEELTMVGVRETYTTLQQEVDVKSRKLRKCFTKLQALKQELEDVTSDYNRDRRDLEQEQHELMKELKLKYLIIENFIPEEEKTKILSRIHLDEEEDCWIVKDPDPSSIDAIKRPTSVPGARRPVSEYARIALAMGRGCRYAGENILNLDLDMPARTTLDYQGPAIAPTIQAVLEEALRDEGDIDVDASSTRLRSKSRLQSARVRPKSVTKIQQIPAPVYPKTRGLVPKNLTRRNADVHSHQEVTDEPKDVLLNKIAVAACKDRIAAMGVAERNLAEKVGIAPGGAGSAELATGSIFSPPRLNDFGTYLFGKSHIMFAIRRLVSFSIAFGSFVFAVSFCLDIGDRDLDFALDRDLDLDRSVAGGATVPQFARPLTKSAVVTAAKAFDKSDTILGPREPSCPSSAVSNRNKPTTSRSSVNTSSVTGDGVELFLLLRLGERDLERDGDGLLDMLESDESDLVSSEGRFGDFCTVSSSFGEVLRRNSHIKSRCPPTPVGIRGRRAASSGDDLSSSVSTWSALSDLPYQVVLAHQAPGKSTLLEEKRRTNERKQMLHSQTTVDFYL</sequence>
<dbReference type="Gene3D" id="3.40.850.10">
    <property type="entry name" value="Kinesin motor domain"/>
    <property type="match status" value="1"/>
</dbReference>